<feature type="domain" description="HhH-GPD" evidence="13">
    <location>
        <begin position="52"/>
        <end position="199"/>
    </location>
</feature>
<keyword evidence="2" id="KW-0004">4Fe-4S</keyword>
<keyword evidence="11 12" id="KW-0326">Glycosidase</keyword>
<dbReference type="Pfam" id="PF00730">
    <property type="entry name" value="HhH-GPD"/>
    <property type="match status" value="1"/>
</dbReference>
<evidence type="ECO:0000256" key="3">
    <source>
        <dbReference type="ARBA" id="ARBA00022723"/>
    </source>
</evidence>
<dbReference type="EMBL" id="BSDR01000001">
    <property type="protein sequence ID" value="GLI36118.1"/>
    <property type="molecule type" value="Genomic_DNA"/>
</dbReference>
<dbReference type="InterPro" id="IPR003265">
    <property type="entry name" value="HhH-GPD_domain"/>
</dbReference>
<evidence type="ECO:0000256" key="6">
    <source>
        <dbReference type="ARBA" id="ARBA00023004"/>
    </source>
</evidence>
<evidence type="ECO:0000256" key="4">
    <source>
        <dbReference type="ARBA" id="ARBA00022763"/>
    </source>
</evidence>
<dbReference type="AlphaFoldDB" id="A0A9W6L8W1"/>
<dbReference type="Proteomes" id="UP001144372">
    <property type="component" value="Unassembled WGS sequence"/>
</dbReference>
<evidence type="ECO:0000259" key="13">
    <source>
        <dbReference type="SMART" id="SM00478"/>
    </source>
</evidence>
<dbReference type="GO" id="GO:0003677">
    <property type="term" value="F:DNA binding"/>
    <property type="evidence" value="ECO:0007669"/>
    <property type="project" value="UniProtKB-UniRule"/>
</dbReference>
<evidence type="ECO:0000256" key="11">
    <source>
        <dbReference type="ARBA" id="ARBA00023295"/>
    </source>
</evidence>
<comment type="function">
    <text evidence="12">DNA repair enzyme that has both DNA N-glycosylase activity and AP-lyase activity. The DNA N-glycosylase activity releases various damaged pyrimidines from DNA by cleaving the N-glycosidic bond, leaving an AP (apurinic/apyrimidinic) site. The AP-lyase activity cleaves the phosphodiester bond 3' to the AP site by a beta-elimination, leaving a 3'-terminal unsaturated sugar and a product with a terminal 5'-phosphate.</text>
</comment>
<dbReference type="InterPro" id="IPR000445">
    <property type="entry name" value="HhH_motif"/>
</dbReference>
<keyword evidence="10 12" id="KW-0456">Lyase</keyword>
<accession>A0A9W6L8W1</accession>
<dbReference type="SUPFAM" id="SSF48150">
    <property type="entry name" value="DNA-glycosylase"/>
    <property type="match status" value="1"/>
</dbReference>
<dbReference type="GO" id="GO:0140078">
    <property type="term" value="F:class I DNA-(apurinic or apyrimidinic site) endonuclease activity"/>
    <property type="evidence" value="ECO:0007669"/>
    <property type="project" value="UniProtKB-EC"/>
</dbReference>
<keyword evidence="3" id="KW-0479">Metal-binding</keyword>
<dbReference type="PANTHER" id="PTHR10359:SF18">
    <property type="entry name" value="ENDONUCLEASE III"/>
    <property type="match status" value="1"/>
</dbReference>
<dbReference type="PANTHER" id="PTHR10359">
    <property type="entry name" value="A/G-SPECIFIC ADENINE GLYCOSYLASE/ENDONUCLEASE III"/>
    <property type="match status" value="1"/>
</dbReference>
<keyword evidence="9 12" id="KW-0234">DNA repair</keyword>
<comment type="similarity">
    <text evidence="1 12">Belongs to the Nth/MutY family.</text>
</comment>
<organism evidence="14 15">
    <name type="scientific">Desulforhabdus amnigena</name>
    <dbReference type="NCBI Taxonomy" id="40218"/>
    <lineage>
        <taxon>Bacteria</taxon>
        <taxon>Pseudomonadati</taxon>
        <taxon>Thermodesulfobacteriota</taxon>
        <taxon>Syntrophobacteria</taxon>
        <taxon>Syntrophobacterales</taxon>
        <taxon>Syntrophobacteraceae</taxon>
        <taxon>Desulforhabdus</taxon>
    </lineage>
</organism>
<dbReference type="InterPro" id="IPR005759">
    <property type="entry name" value="Nth"/>
</dbReference>
<keyword evidence="14" id="KW-0540">Nuclease</keyword>
<gene>
    <name evidence="12 14" type="primary">nth</name>
    <name evidence="14" type="ORF">DAMNIGENAA_35510</name>
</gene>
<name>A0A9W6L8W1_9BACT</name>
<evidence type="ECO:0000256" key="8">
    <source>
        <dbReference type="ARBA" id="ARBA00023125"/>
    </source>
</evidence>
<keyword evidence="5 12" id="KW-0378">Hydrolase</keyword>
<dbReference type="Gene3D" id="1.10.1670.10">
    <property type="entry name" value="Helix-hairpin-Helix base-excision DNA repair enzymes (C-terminal)"/>
    <property type="match status" value="1"/>
</dbReference>
<comment type="caution">
    <text evidence="12">Lacks conserved residue(s) required for the propagation of feature annotation.</text>
</comment>
<evidence type="ECO:0000256" key="7">
    <source>
        <dbReference type="ARBA" id="ARBA00023014"/>
    </source>
</evidence>
<dbReference type="GO" id="GO:0051539">
    <property type="term" value="F:4 iron, 4 sulfur cluster binding"/>
    <property type="evidence" value="ECO:0007669"/>
    <property type="project" value="UniProtKB-KW"/>
</dbReference>
<reference evidence="14" key="1">
    <citation type="submission" date="2022-12" db="EMBL/GenBank/DDBJ databases">
        <title>Reference genome sequencing for broad-spectrum identification of bacterial and archaeal isolates by mass spectrometry.</title>
        <authorList>
            <person name="Sekiguchi Y."/>
            <person name="Tourlousse D.M."/>
        </authorList>
    </citation>
    <scope>NUCLEOTIDE SEQUENCE</scope>
    <source>
        <strain evidence="14">ASRB1</strain>
    </source>
</reference>
<dbReference type="PIRSF" id="PIRSF001435">
    <property type="entry name" value="Nth"/>
    <property type="match status" value="1"/>
</dbReference>
<evidence type="ECO:0000313" key="15">
    <source>
        <dbReference type="Proteomes" id="UP001144372"/>
    </source>
</evidence>
<keyword evidence="8 12" id="KW-0238">DNA-binding</keyword>
<dbReference type="NCBIfam" id="TIGR01083">
    <property type="entry name" value="nth"/>
    <property type="match status" value="1"/>
</dbReference>
<evidence type="ECO:0000256" key="1">
    <source>
        <dbReference type="ARBA" id="ARBA00008343"/>
    </source>
</evidence>
<evidence type="ECO:0000256" key="5">
    <source>
        <dbReference type="ARBA" id="ARBA00022801"/>
    </source>
</evidence>
<keyword evidence="15" id="KW-1185">Reference proteome</keyword>
<dbReference type="Gene3D" id="1.10.340.30">
    <property type="entry name" value="Hypothetical protein, domain 2"/>
    <property type="match status" value="1"/>
</dbReference>
<dbReference type="CDD" id="cd00056">
    <property type="entry name" value="ENDO3c"/>
    <property type="match status" value="1"/>
</dbReference>
<evidence type="ECO:0000256" key="9">
    <source>
        <dbReference type="ARBA" id="ARBA00023204"/>
    </source>
</evidence>
<dbReference type="SMART" id="SM00478">
    <property type="entry name" value="ENDO3c"/>
    <property type="match status" value="1"/>
</dbReference>
<comment type="catalytic activity">
    <reaction evidence="12">
        <text>2'-deoxyribonucleotide-(2'-deoxyribose 5'-phosphate)-2'-deoxyribonucleotide-DNA = a 3'-end 2'-deoxyribonucleotide-(2,3-dehydro-2,3-deoxyribose 5'-phosphate)-DNA + a 5'-end 5'-phospho-2'-deoxyribonucleoside-DNA + H(+)</text>
        <dbReference type="Rhea" id="RHEA:66592"/>
        <dbReference type="Rhea" id="RHEA-COMP:13180"/>
        <dbReference type="Rhea" id="RHEA-COMP:16897"/>
        <dbReference type="Rhea" id="RHEA-COMP:17067"/>
        <dbReference type="ChEBI" id="CHEBI:15378"/>
        <dbReference type="ChEBI" id="CHEBI:136412"/>
        <dbReference type="ChEBI" id="CHEBI:157695"/>
        <dbReference type="ChEBI" id="CHEBI:167181"/>
        <dbReference type="EC" id="4.2.99.18"/>
    </reaction>
</comment>
<comment type="cofactor">
    <cofactor evidence="12">
        <name>[4Fe-4S] cluster</name>
        <dbReference type="ChEBI" id="CHEBI:49883"/>
    </cofactor>
    <text evidence="12">Binds 1 [4Fe-4S] cluster.</text>
</comment>
<keyword evidence="4 12" id="KW-0227">DNA damage</keyword>
<keyword evidence="14" id="KW-0255">Endonuclease</keyword>
<dbReference type="GO" id="GO:0006285">
    <property type="term" value="P:base-excision repair, AP site formation"/>
    <property type="evidence" value="ECO:0007669"/>
    <property type="project" value="TreeGrafter"/>
</dbReference>
<dbReference type="GO" id="GO:0046872">
    <property type="term" value="F:metal ion binding"/>
    <property type="evidence" value="ECO:0007669"/>
    <property type="project" value="UniProtKB-KW"/>
</dbReference>
<dbReference type="InterPro" id="IPR023170">
    <property type="entry name" value="HhH_base_excis_C"/>
</dbReference>
<dbReference type="InterPro" id="IPR011257">
    <property type="entry name" value="DNA_glycosylase"/>
</dbReference>
<evidence type="ECO:0000313" key="14">
    <source>
        <dbReference type="EMBL" id="GLI36118.1"/>
    </source>
</evidence>
<keyword evidence="6" id="KW-0408">Iron</keyword>
<protein>
    <recommendedName>
        <fullName evidence="12">Endonuclease III</fullName>
        <ecNumber evidence="12">4.2.99.18</ecNumber>
    </recommendedName>
    <alternativeName>
        <fullName evidence="12">DNA-(apurinic or apyrimidinic site) lyase</fullName>
    </alternativeName>
</protein>
<dbReference type="EC" id="4.2.99.18" evidence="12"/>
<dbReference type="FunFam" id="1.10.340.30:FF:000001">
    <property type="entry name" value="Endonuclease III"/>
    <property type="match status" value="1"/>
</dbReference>
<dbReference type="Pfam" id="PF00633">
    <property type="entry name" value="HHH"/>
    <property type="match status" value="1"/>
</dbReference>
<keyword evidence="7" id="KW-0411">Iron-sulfur</keyword>
<evidence type="ECO:0000256" key="10">
    <source>
        <dbReference type="ARBA" id="ARBA00023239"/>
    </source>
</evidence>
<proteinExistence type="inferred from homology"/>
<dbReference type="GO" id="GO:0019104">
    <property type="term" value="F:DNA N-glycosylase activity"/>
    <property type="evidence" value="ECO:0007669"/>
    <property type="project" value="UniProtKB-UniRule"/>
</dbReference>
<dbReference type="RefSeq" id="WP_281796309.1">
    <property type="nucleotide sequence ID" value="NZ_BSDR01000001.1"/>
</dbReference>
<sequence length="236" mass="26432">MPKKKTSKSHLSLPPLEKRIGPILDLLDRLYPDAGCTLNYENPLQLLISTILSAQCTDERVNQVTPALFKKYASARDFAQAPLEELENDIKSTGFYRNKAKNIQACCHILDERFGGEVPPDLEILVTLPGIGRKTANVVLGNVFQIPGIVVDTHVGRVSQRLGLTAHKDPLKIEQDLMALIPRERWILFCHQLIQHGRKICLARKPKTSICPLSPYCEYAAEHSDEEAREITADTV</sequence>
<dbReference type="FunFam" id="1.10.1670.10:FF:000001">
    <property type="entry name" value="Endonuclease III"/>
    <property type="match status" value="1"/>
</dbReference>
<evidence type="ECO:0000256" key="12">
    <source>
        <dbReference type="HAMAP-Rule" id="MF_00942"/>
    </source>
</evidence>
<comment type="caution">
    <text evidence="14">The sequence shown here is derived from an EMBL/GenBank/DDBJ whole genome shotgun (WGS) entry which is preliminary data.</text>
</comment>
<dbReference type="HAMAP" id="MF_00942">
    <property type="entry name" value="Nth"/>
    <property type="match status" value="1"/>
</dbReference>
<evidence type="ECO:0000256" key="2">
    <source>
        <dbReference type="ARBA" id="ARBA00022485"/>
    </source>
</evidence>